<evidence type="ECO:0000256" key="2">
    <source>
        <dbReference type="ARBA" id="ARBA00012282"/>
    </source>
</evidence>
<dbReference type="STRING" id="1484693.RS694_19810"/>
<dbReference type="InterPro" id="IPR001633">
    <property type="entry name" value="EAL_dom"/>
</dbReference>
<comment type="subcellular location">
    <subcellularLocation>
        <location evidence="1">Cell membrane</location>
        <topology evidence="1">Multi-pass membrane protein</topology>
    </subcellularLocation>
</comment>
<dbReference type="SUPFAM" id="SSF141868">
    <property type="entry name" value="EAL domain-like"/>
    <property type="match status" value="1"/>
</dbReference>
<dbReference type="Pfam" id="PF00563">
    <property type="entry name" value="EAL"/>
    <property type="match status" value="1"/>
</dbReference>
<dbReference type="Pfam" id="PF12792">
    <property type="entry name" value="CSS-motif"/>
    <property type="match status" value="1"/>
</dbReference>
<dbReference type="PANTHER" id="PTHR33121">
    <property type="entry name" value="CYCLIC DI-GMP PHOSPHODIESTERASE PDEF"/>
    <property type="match status" value="1"/>
</dbReference>
<dbReference type="InterPro" id="IPR024744">
    <property type="entry name" value="CSS-motif_dom"/>
</dbReference>
<comment type="catalytic activity">
    <reaction evidence="9">
        <text>3',3'-c-di-GMP + H2O = 5'-phosphoguanylyl(3'-&gt;5')guanosine + H(+)</text>
        <dbReference type="Rhea" id="RHEA:24902"/>
        <dbReference type="ChEBI" id="CHEBI:15377"/>
        <dbReference type="ChEBI" id="CHEBI:15378"/>
        <dbReference type="ChEBI" id="CHEBI:58754"/>
        <dbReference type="ChEBI" id="CHEBI:58805"/>
        <dbReference type="EC" id="3.1.4.52"/>
    </reaction>
</comment>
<evidence type="ECO:0000256" key="6">
    <source>
        <dbReference type="ARBA" id="ARBA00022801"/>
    </source>
</evidence>
<dbReference type="GO" id="GO:0071111">
    <property type="term" value="F:cyclic-guanylate-specific phosphodiesterase activity"/>
    <property type="evidence" value="ECO:0007669"/>
    <property type="project" value="UniProtKB-EC"/>
</dbReference>
<dbReference type="PROSITE" id="PS50883">
    <property type="entry name" value="EAL"/>
    <property type="match status" value="1"/>
</dbReference>
<keyword evidence="8 10" id="KW-0472">Membrane</keyword>
<evidence type="ECO:0000259" key="11">
    <source>
        <dbReference type="PROSITE" id="PS50883"/>
    </source>
</evidence>
<reference evidence="12 13" key="1">
    <citation type="submission" date="2017-01" db="EMBL/GenBank/DDBJ databases">
        <authorList>
            <person name="Mah S.A."/>
            <person name="Swanson W.J."/>
            <person name="Moy G.W."/>
            <person name="Vacquier V.D."/>
        </authorList>
    </citation>
    <scope>NUCLEOTIDE SEQUENCE [LARGE SCALE GENOMIC DNA]</scope>
    <source>
        <strain evidence="12 13">DSM 22694</strain>
    </source>
</reference>
<evidence type="ECO:0000313" key="12">
    <source>
        <dbReference type="EMBL" id="APW44542.1"/>
    </source>
</evidence>
<name>A0A1P8KEY3_9BURK</name>
<evidence type="ECO:0000256" key="9">
    <source>
        <dbReference type="ARBA" id="ARBA00034290"/>
    </source>
</evidence>
<evidence type="ECO:0000313" key="13">
    <source>
        <dbReference type="Proteomes" id="UP000186110"/>
    </source>
</evidence>
<keyword evidence="13" id="KW-1185">Reference proteome</keyword>
<evidence type="ECO:0000256" key="5">
    <source>
        <dbReference type="ARBA" id="ARBA00022692"/>
    </source>
</evidence>
<gene>
    <name evidence="12" type="ORF">RS694_19810</name>
</gene>
<keyword evidence="6" id="KW-0378">Hydrolase</keyword>
<dbReference type="InterPro" id="IPR035919">
    <property type="entry name" value="EAL_sf"/>
</dbReference>
<dbReference type="AlphaFoldDB" id="A0A1P8KEY3"/>
<keyword evidence="5 10" id="KW-0812">Transmembrane</keyword>
<evidence type="ECO:0000256" key="8">
    <source>
        <dbReference type="ARBA" id="ARBA00023136"/>
    </source>
</evidence>
<dbReference type="GO" id="GO:0005886">
    <property type="term" value="C:plasma membrane"/>
    <property type="evidence" value="ECO:0007669"/>
    <property type="project" value="UniProtKB-SubCell"/>
</dbReference>
<dbReference type="CDD" id="cd01948">
    <property type="entry name" value="EAL"/>
    <property type="match status" value="1"/>
</dbReference>
<protein>
    <recommendedName>
        <fullName evidence="2">cyclic-guanylate-specific phosphodiesterase</fullName>
        <ecNumber evidence="2">3.1.4.52</ecNumber>
    </recommendedName>
</protein>
<dbReference type="EMBL" id="CP019239">
    <property type="protein sequence ID" value="APW44542.1"/>
    <property type="molecule type" value="Genomic_DNA"/>
</dbReference>
<sequence>MGLNNKARLVIAVCASMVVGAVPIALSVVLAQHQGRVLEEERLLGYAANVLYRSERASQQVFAGIDRLNQARKGDPCSPAQMALMAEIDLSSTDIQTMGYIVADRLVCASVGSFGAGLPITTESEHPVGKDGVEQYTRAQLSIAPGMHFTIVARGGYAAVIHEAIPLDVTTDSDTLSLATYSLRNNGFRSTRGVVKKEWLSHLSTERPTTFDDGERLVALVASQNFPTVTVAAAPMSDMLVQTRKMLGFLLPFGVAAGLALGVAAFLMARRHMGMPALLRRALNKRELFLLYQPIVDLHNGRCIGAEALIRWRRADGSMVPPDVFIPVAEASGLIQRVTEQVLERVAADAGSLFADYPAFHIGINLAAADLQSTRTVELLDLLMRKTGAGAHNLLVEATERGLMDAAEVREVINAIHALGIEVAVDDFGTGYSSLSYLETFALDYLKIDKSFVDTLAIDAATSQVALHIIEMAKSLKLKMIAEGVETEAQARLLQERGVQFAQGWLFARPMTMAALREHMARQDAQG</sequence>
<dbReference type="eggNOG" id="COG4943">
    <property type="taxonomic scope" value="Bacteria"/>
</dbReference>
<dbReference type="InterPro" id="IPR050706">
    <property type="entry name" value="Cyclic-di-GMP_PDE-like"/>
</dbReference>
<feature type="transmembrane region" description="Helical" evidence="10">
    <location>
        <begin position="246"/>
        <end position="269"/>
    </location>
</feature>
<keyword evidence="7 10" id="KW-1133">Transmembrane helix</keyword>
<keyword evidence="4" id="KW-0973">c-di-GMP</keyword>
<dbReference type="Proteomes" id="UP000186110">
    <property type="component" value="Chromosome"/>
</dbReference>
<feature type="domain" description="EAL" evidence="11">
    <location>
        <begin position="272"/>
        <end position="524"/>
    </location>
</feature>
<evidence type="ECO:0000256" key="4">
    <source>
        <dbReference type="ARBA" id="ARBA00022636"/>
    </source>
</evidence>
<dbReference type="KEGG" id="rsb:RS694_19810"/>
<evidence type="ECO:0000256" key="3">
    <source>
        <dbReference type="ARBA" id="ARBA00022475"/>
    </source>
</evidence>
<dbReference type="PANTHER" id="PTHR33121:SF60">
    <property type="entry name" value="CYCLIC DI-GMP PHOSPHODIESTERASE PDEC-RELATED"/>
    <property type="match status" value="1"/>
</dbReference>
<evidence type="ECO:0000256" key="10">
    <source>
        <dbReference type="SAM" id="Phobius"/>
    </source>
</evidence>
<keyword evidence="3" id="KW-1003">Cell membrane</keyword>
<evidence type="ECO:0000256" key="1">
    <source>
        <dbReference type="ARBA" id="ARBA00004651"/>
    </source>
</evidence>
<accession>A0A1P8KEY3</accession>
<dbReference type="EC" id="3.1.4.52" evidence="2"/>
<evidence type="ECO:0000256" key="7">
    <source>
        <dbReference type="ARBA" id="ARBA00022989"/>
    </source>
</evidence>
<proteinExistence type="predicted"/>
<dbReference type="SMART" id="SM00052">
    <property type="entry name" value="EAL"/>
    <property type="match status" value="1"/>
</dbReference>
<dbReference type="Gene3D" id="3.20.20.450">
    <property type="entry name" value="EAL domain"/>
    <property type="match status" value="1"/>
</dbReference>
<organism evidence="12 13">
    <name type="scientific">Rhodoferax saidenbachensis</name>
    <dbReference type="NCBI Taxonomy" id="1484693"/>
    <lineage>
        <taxon>Bacteria</taxon>
        <taxon>Pseudomonadati</taxon>
        <taxon>Pseudomonadota</taxon>
        <taxon>Betaproteobacteria</taxon>
        <taxon>Burkholderiales</taxon>
        <taxon>Comamonadaceae</taxon>
        <taxon>Rhodoferax</taxon>
    </lineage>
</organism>